<dbReference type="GO" id="GO:0016987">
    <property type="term" value="F:sigma factor activity"/>
    <property type="evidence" value="ECO:0007669"/>
    <property type="project" value="UniProtKB-KW"/>
</dbReference>
<evidence type="ECO:0000256" key="1">
    <source>
        <dbReference type="ARBA" id="ARBA00023015"/>
    </source>
</evidence>
<keyword evidence="3" id="KW-0238">DNA-binding</keyword>
<name>A0AAW6C2Z0_FLAPL</name>
<dbReference type="EMBL" id="JAQLWO010000014">
    <property type="protein sequence ID" value="MDB7906956.1"/>
    <property type="molecule type" value="Genomic_DNA"/>
</dbReference>
<evidence type="ECO:0000313" key="6">
    <source>
        <dbReference type="EMBL" id="MDB7906956.1"/>
    </source>
</evidence>
<evidence type="ECO:0000259" key="5">
    <source>
        <dbReference type="Pfam" id="PF08281"/>
    </source>
</evidence>
<organism evidence="6 7">
    <name type="scientific">Flavonifractor plautii</name>
    <name type="common">Fusobacterium plautii</name>
    <dbReference type="NCBI Taxonomy" id="292800"/>
    <lineage>
        <taxon>Bacteria</taxon>
        <taxon>Bacillati</taxon>
        <taxon>Bacillota</taxon>
        <taxon>Clostridia</taxon>
        <taxon>Eubacteriales</taxon>
        <taxon>Oscillospiraceae</taxon>
        <taxon>Flavonifractor</taxon>
    </lineage>
</organism>
<dbReference type="Gene3D" id="1.10.10.10">
    <property type="entry name" value="Winged helix-like DNA-binding domain superfamily/Winged helix DNA-binding domain"/>
    <property type="match status" value="1"/>
</dbReference>
<keyword evidence="2" id="KW-0731">Sigma factor</keyword>
<dbReference type="CDD" id="cd06171">
    <property type="entry name" value="Sigma70_r4"/>
    <property type="match status" value="1"/>
</dbReference>
<dbReference type="Proteomes" id="UP001211006">
    <property type="component" value="Unassembled WGS sequence"/>
</dbReference>
<sequence>MTTINLREIYPWYTEDTFIEVSDEVAAFLEEDKRLQINYAQYIRDNKAFYSLDAGDGIEAEALNLPEQPDEALERMELERLLKEAMAQLTPAQRRRVLAHFVEGRSQLEIAASEGVVKSTVSEAISRGRKKLRNFLKKFR</sequence>
<keyword evidence="4" id="KW-0804">Transcription</keyword>
<comment type="caution">
    <text evidence="6">The sequence shown here is derived from an EMBL/GenBank/DDBJ whole genome shotgun (WGS) entry which is preliminary data.</text>
</comment>
<evidence type="ECO:0000313" key="7">
    <source>
        <dbReference type="Proteomes" id="UP001211006"/>
    </source>
</evidence>
<dbReference type="RefSeq" id="WP_271907624.1">
    <property type="nucleotide sequence ID" value="NZ_JAQLWN010000037.1"/>
</dbReference>
<dbReference type="PANTHER" id="PTHR30385">
    <property type="entry name" value="SIGMA FACTOR F FLAGELLAR"/>
    <property type="match status" value="1"/>
</dbReference>
<feature type="domain" description="RNA polymerase sigma factor 70 region 4 type 2" evidence="5">
    <location>
        <begin position="81"/>
        <end position="132"/>
    </location>
</feature>
<dbReference type="InterPro" id="IPR013249">
    <property type="entry name" value="RNA_pol_sigma70_r4_t2"/>
</dbReference>
<dbReference type="SUPFAM" id="SSF88659">
    <property type="entry name" value="Sigma3 and sigma4 domains of RNA polymerase sigma factors"/>
    <property type="match status" value="1"/>
</dbReference>
<dbReference type="AlphaFoldDB" id="A0AAW6C2Z0"/>
<dbReference type="PANTHER" id="PTHR30385:SF7">
    <property type="entry name" value="RNA POLYMERASE SIGMA FACTOR FLIA"/>
    <property type="match status" value="1"/>
</dbReference>
<dbReference type="InterPro" id="IPR013324">
    <property type="entry name" value="RNA_pol_sigma_r3/r4-like"/>
</dbReference>
<evidence type="ECO:0000256" key="4">
    <source>
        <dbReference type="ARBA" id="ARBA00023163"/>
    </source>
</evidence>
<dbReference type="GO" id="GO:0006352">
    <property type="term" value="P:DNA-templated transcription initiation"/>
    <property type="evidence" value="ECO:0007669"/>
    <property type="project" value="InterPro"/>
</dbReference>
<dbReference type="Pfam" id="PF08281">
    <property type="entry name" value="Sigma70_r4_2"/>
    <property type="match status" value="1"/>
</dbReference>
<dbReference type="InterPro" id="IPR014284">
    <property type="entry name" value="RNA_pol_sigma-70_dom"/>
</dbReference>
<accession>A0AAW6C2Z0</accession>
<protein>
    <submittedName>
        <fullName evidence="6">Sigma-70 family RNA polymerase sigma factor</fullName>
    </submittedName>
</protein>
<dbReference type="InterPro" id="IPR036388">
    <property type="entry name" value="WH-like_DNA-bd_sf"/>
</dbReference>
<proteinExistence type="predicted"/>
<gene>
    <name evidence="6" type="ORF">PND83_13280</name>
</gene>
<dbReference type="GO" id="GO:0003677">
    <property type="term" value="F:DNA binding"/>
    <property type="evidence" value="ECO:0007669"/>
    <property type="project" value="UniProtKB-KW"/>
</dbReference>
<evidence type="ECO:0000256" key="3">
    <source>
        <dbReference type="ARBA" id="ARBA00023125"/>
    </source>
</evidence>
<dbReference type="NCBIfam" id="TIGR02937">
    <property type="entry name" value="sigma70-ECF"/>
    <property type="match status" value="1"/>
</dbReference>
<reference evidence="6" key="1">
    <citation type="submission" date="2023-01" db="EMBL/GenBank/DDBJ databases">
        <title>Human gut microbiome strain richness.</title>
        <authorList>
            <person name="Chen-Liaw A."/>
        </authorList>
    </citation>
    <scope>NUCLEOTIDE SEQUENCE</scope>
    <source>
        <strain evidence="6">2225st1_A6_2225SCRN_200828</strain>
    </source>
</reference>
<keyword evidence="1" id="KW-0805">Transcription regulation</keyword>
<evidence type="ECO:0000256" key="2">
    <source>
        <dbReference type="ARBA" id="ARBA00023082"/>
    </source>
</evidence>